<dbReference type="RefSeq" id="XP_002171697.1">
    <property type="nucleotide sequence ID" value="XM_002171661.2"/>
</dbReference>
<dbReference type="GO" id="GO:0043328">
    <property type="term" value="P:protein transport to vacuole involved in ubiquitin-dependent protein catabolic process via the multivesicular body sorting pathway"/>
    <property type="evidence" value="ECO:0007669"/>
    <property type="project" value="EnsemblFungi"/>
</dbReference>
<evidence type="ECO:0000256" key="7">
    <source>
        <dbReference type="SAM" id="MobiDB-lite"/>
    </source>
</evidence>
<dbReference type="eggNOG" id="KOG2910">
    <property type="taxonomic scope" value="Eukaryota"/>
</dbReference>
<dbReference type="STRING" id="402676.B6JVK3"/>
<comment type="similarity">
    <text evidence="2">Belongs to the SNF7 family.</text>
</comment>
<dbReference type="OMA" id="RAKQPAM"/>
<sequence length="226" mass="25569">MGIGNSKVSRRDQSILLIKEQRDRLSRYSKRLMRIEQLETSFAKTCLQQGNKQGALHALRAKKLYSSLIEKTSDQLLNLEQLISNIEFSLIEKDVVFGIEQGTNVLQQLHRELPVERVERILLDNESAMDYVEEVNGMIQGQISRADEEDVEAELEQLIAQSIPAHMEQPPALKQTEQKEPKQPTTEAIDLLQEPQLNAPDKTPMSAESEPAQQSIEVQKTPVAAE</sequence>
<dbReference type="OrthoDB" id="441172at2759"/>
<evidence type="ECO:0000256" key="2">
    <source>
        <dbReference type="ARBA" id="ARBA00006190"/>
    </source>
</evidence>
<dbReference type="EMBL" id="KE651166">
    <property type="protein sequence ID" value="EEB05404.1"/>
    <property type="molecule type" value="Genomic_DNA"/>
</dbReference>
<evidence type="ECO:0000313" key="10">
    <source>
        <dbReference type="Proteomes" id="UP000001744"/>
    </source>
</evidence>
<dbReference type="GeneID" id="7049563"/>
<evidence type="ECO:0000256" key="3">
    <source>
        <dbReference type="ARBA" id="ARBA00022448"/>
    </source>
</evidence>
<dbReference type="VEuPathDB" id="FungiDB:SJAG_00416"/>
<dbReference type="PANTHER" id="PTHR22761">
    <property type="entry name" value="CHARGED MULTIVESICULAR BODY PROTEIN"/>
    <property type="match status" value="1"/>
</dbReference>
<gene>
    <name evidence="9" type="primary">vps20</name>
    <name evidence="8" type="ORF">SJAG_00416</name>
</gene>
<evidence type="ECO:0000256" key="1">
    <source>
        <dbReference type="ARBA" id="ARBA00004608"/>
    </source>
</evidence>
<protein>
    <submittedName>
        <fullName evidence="8">Vacuolar sorting protein Vps20</fullName>
    </submittedName>
</protein>
<dbReference type="JaponicusDB" id="SJAG_00416">
    <property type="gene designation" value="vps20"/>
</dbReference>
<evidence type="ECO:0000256" key="5">
    <source>
        <dbReference type="ARBA" id="ARBA00022927"/>
    </source>
</evidence>
<proteinExistence type="inferred from homology"/>
<dbReference type="Pfam" id="PF03357">
    <property type="entry name" value="Snf7"/>
    <property type="match status" value="1"/>
</dbReference>
<dbReference type="AlphaFoldDB" id="B6JVK3"/>
<keyword evidence="3" id="KW-0813">Transport</keyword>
<keyword evidence="10" id="KW-1185">Reference proteome</keyword>
<evidence type="ECO:0000256" key="4">
    <source>
        <dbReference type="ARBA" id="ARBA00022753"/>
    </source>
</evidence>
<evidence type="ECO:0000256" key="6">
    <source>
        <dbReference type="ARBA" id="ARBA00023136"/>
    </source>
</evidence>
<dbReference type="PANTHER" id="PTHR22761:SF5">
    <property type="entry name" value="CHARGED MULTIVESICULAR BODY PROTEIN 6"/>
    <property type="match status" value="1"/>
</dbReference>
<dbReference type="GO" id="GO:0005771">
    <property type="term" value="C:multivesicular body"/>
    <property type="evidence" value="ECO:0000318"/>
    <property type="project" value="GO_Central"/>
</dbReference>
<name>B6JVK3_SCHJY</name>
<organism evidence="8 10">
    <name type="scientific">Schizosaccharomyces japonicus (strain yFS275 / FY16936)</name>
    <name type="common">Fission yeast</name>
    <dbReference type="NCBI Taxonomy" id="402676"/>
    <lineage>
        <taxon>Eukaryota</taxon>
        <taxon>Fungi</taxon>
        <taxon>Dikarya</taxon>
        <taxon>Ascomycota</taxon>
        <taxon>Taphrinomycotina</taxon>
        <taxon>Schizosaccharomycetes</taxon>
        <taxon>Schizosaccharomycetales</taxon>
        <taxon>Schizosaccharomycetaceae</taxon>
        <taxon>Schizosaccharomyces</taxon>
    </lineage>
</organism>
<evidence type="ECO:0000313" key="9">
    <source>
        <dbReference type="JaponicusDB" id="SJAG_00416"/>
    </source>
</evidence>
<keyword evidence="4" id="KW-0967">Endosome</keyword>
<dbReference type="GO" id="GO:0000815">
    <property type="term" value="C:ESCRT III complex"/>
    <property type="evidence" value="ECO:0000318"/>
    <property type="project" value="GO_Central"/>
</dbReference>
<dbReference type="InterPro" id="IPR005024">
    <property type="entry name" value="Snf7_fam"/>
</dbReference>
<feature type="region of interest" description="Disordered" evidence="7">
    <location>
        <begin position="165"/>
        <end position="226"/>
    </location>
</feature>
<keyword evidence="6" id="KW-0472">Membrane</keyword>
<keyword evidence="5" id="KW-0653">Protein transport</keyword>
<comment type="subcellular location">
    <subcellularLocation>
        <location evidence="1">Endosome membrane</location>
    </subcellularLocation>
</comment>
<dbReference type="HOGENOM" id="CLU_086201_0_0_1"/>
<evidence type="ECO:0000313" key="8">
    <source>
        <dbReference type="EMBL" id="EEB05404.1"/>
    </source>
</evidence>
<accession>B6JVK3</accession>
<dbReference type="Proteomes" id="UP000001744">
    <property type="component" value="Unassembled WGS sequence"/>
</dbReference>
<dbReference type="GO" id="GO:0032511">
    <property type="term" value="P:late endosome to vacuole transport via multivesicular body sorting pathway"/>
    <property type="evidence" value="ECO:0000318"/>
    <property type="project" value="GO_Central"/>
</dbReference>
<dbReference type="GO" id="GO:0006900">
    <property type="term" value="P:vesicle budding from membrane"/>
    <property type="evidence" value="ECO:0000318"/>
    <property type="project" value="GO_Central"/>
</dbReference>
<dbReference type="Gene3D" id="6.10.140.1230">
    <property type="match status" value="1"/>
</dbReference>
<reference evidence="8 10" key="1">
    <citation type="journal article" date="2011" name="Science">
        <title>Comparative functional genomics of the fission yeasts.</title>
        <authorList>
            <person name="Rhind N."/>
            <person name="Chen Z."/>
            <person name="Yassour M."/>
            <person name="Thompson D.A."/>
            <person name="Haas B.J."/>
            <person name="Habib N."/>
            <person name="Wapinski I."/>
            <person name="Roy S."/>
            <person name="Lin M.F."/>
            <person name="Heiman D.I."/>
            <person name="Young S.K."/>
            <person name="Furuya K."/>
            <person name="Guo Y."/>
            <person name="Pidoux A."/>
            <person name="Chen H.M."/>
            <person name="Robbertse B."/>
            <person name="Goldberg J.M."/>
            <person name="Aoki K."/>
            <person name="Bayne E.H."/>
            <person name="Berlin A.M."/>
            <person name="Desjardins C.A."/>
            <person name="Dobbs E."/>
            <person name="Dukaj L."/>
            <person name="Fan L."/>
            <person name="FitzGerald M.G."/>
            <person name="French C."/>
            <person name="Gujja S."/>
            <person name="Hansen K."/>
            <person name="Keifenheim D."/>
            <person name="Levin J.Z."/>
            <person name="Mosher R.A."/>
            <person name="Mueller C.A."/>
            <person name="Pfiffner J."/>
            <person name="Priest M."/>
            <person name="Russ C."/>
            <person name="Smialowska A."/>
            <person name="Swoboda P."/>
            <person name="Sykes S.M."/>
            <person name="Vaughn M."/>
            <person name="Vengrova S."/>
            <person name="Yoder R."/>
            <person name="Zeng Q."/>
            <person name="Allshire R."/>
            <person name="Baulcombe D."/>
            <person name="Birren B.W."/>
            <person name="Brown W."/>
            <person name="Ekwall K."/>
            <person name="Kellis M."/>
            <person name="Leatherwood J."/>
            <person name="Levin H."/>
            <person name="Margalit H."/>
            <person name="Martienssen R."/>
            <person name="Nieduszynski C.A."/>
            <person name="Spatafora J.W."/>
            <person name="Friedman N."/>
            <person name="Dalgaard J.Z."/>
            <person name="Baumann P."/>
            <person name="Niki H."/>
            <person name="Regev A."/>
            <person name="Nusbaum C."/>
        </authorList>
    </citation>
    <scope>NUCLEOTIDE SEQUENCE [LARGE SCALE GENOMIC DNA]</scope>
    <source>
        <strain evidence="10">yFS275 / FY16936</strain>
    </source>
</reference>